<evidence type="ECO:0000313" key="5">
    <source>
        <dbReference type="Proteomes" id="UP000030185"/>
    </source>
</evidence>
<name>A0A098LC72_9BACT</name>
<accession>A0A098LC72</accession>
<sequence length="82" mass="7994">MTSIIKILSKVIFIVLLSIAAGTAYAQPGSGGGGPGGAEGPGGTGGAEEIPFDGGIGAFLVAGAALGAKKIHSHYKKSKELK</sequence>
<proteinExistence type="predicted"/>
<dbReference type="NCBIfam" id="NF046080">
    <property type="entry name" value="PID_CTERM"/>
    <property type="match status" value="1"/>
</dbReference>
<evidence type="ECO:0000256" key="3">
    <source>
        <dbReference type="SAM" id="SignalP"/>
    </source>
</evidence>
<dbReference type="InterPro" id="IPR058207">
    <property type="entry name" value="PID_CTERM"/>
</dbReference>
<keyword evidence="3" id="KW-0732">Signal</keyword>
<organism evidence="4 5">
    <name type="scientific">Sporocytophaga myxococcoides</name>
    <dbReference type="NCBI Taxonomy" id="153721"/>
    <lineage>
        <taxon>Bacteria</taxon>
        <taxon>Pseudomonadati</taxon>
        <taxon>Bacteroidota</taxon>
        <taxon>Cytophagia</taxon>
        <taxon>Cytophagales</taxon>
        <taxon>Cytophagaceae</taxon>
        <taxon>Sporocytophaga</taxon>
    </lineage>
</organism>
<feature type="compositionally biased region" description="Gly residues" evidence="1">
    <location>
        <begin position="29"/>
        <end position="46"/>
    </location>
</feature>
<dbReference type="RefSeq" id="WP_156140356.1">
    <property type="nucleotide sequence ID" value="NZ_BBLT01000002.1"/>
</dbReference>
<dbReference type="AlphaFoldDB" id="A0A098LC72"/>
<dbReference type="Proteomes" id="UP000030185">
    <property type="component" value="Unassembled WGS sequence"/>
</dbReference>
<evidence type="ECO:0000256" key="1">
    <source>
        <dbReference type="SAM" id="MobiDB-lite"/>
    </source>
</evidence>
<feature type="region of interest" description="Disordered" evidence="1">
    <location>
        <begin position="28"/>
        <end position="49"/>
    </location>
</feature>
<feature type="signal peptide" evidence="3">
    <location>
        <begin position="1"/>
        <end position="26"/>
    </location>
</feature>
<gene>
    <name evidence="4" type="ORF">MYP_1267</name>
</gene>
<keyword evidence="2" id="KW-1133">Transmembrane helix</keyword>
<comment type="caution">
    <text evidence="4">The sequence shown here is derived from an EMBL/GenBank/DDBJ whole genome shotgun (WGS) entry which is preliminary data.</text>
</comment>
<keyword evidence="2" id="KW-0812">Transmembrane</keyword>
<feature type="transmembrane region" description="Helical" evidence="2">
    <location>
        <begin position="50"/>
        <end position="68"/>
    </location>
</feature>
<evidence type="ECO:0000313" key="4">
    <source>
        <dbReference type="EMBL" id="GAL84039.1"/>
    </source>
</evidence>
<dbReference type="EMBL" id="BBLT01000002">
    <property type="protein sequence ID" value="GAL84039.1"/>
    <property type="molecule type" value="Genomic_DNA"/>
</dbReference>
<evidence type="ECO:0000256" key="2">
    <source>
        <dbReference type="SAM" id="Phobius"/>
    </source>
</evidence>
<keyword evidence="2" id="KW-0472">Membrane</keyword>
<keyword evidence="5" id="KW-1185">Reference proteome</keyword>
<protein>
    <submittedName>
        <fullName evidence="4">Uncharacterized protein</fullName>
    </submittedName>
</protein>
<reference evidence="4 5" key="1">
    <citation type="submission" date="2014-09" db="EMBL/GenBank/DDBJ databases">
        <title>Sporocytophaga myxococcoides PG-01 genome sequencing.</title>
        <authorList>
            <person name="Liu L."/>
            <person name="Gao P.J."/>
            <person name="Chen G.J."/>
            <person name="Wang L.S."/>
        </authorList>
    </citation>
    <scope>NUCLEOTIDE SEQUENCE [LARGE SCALE GENOMIC DNA]</scope>
    <source>
        <strain evidence="4 5">PG-01</strain>
    </source>
</reference>
<feature type="chain" id="PRO_5001944558" evidence="3">
    <location>
        <begin position="27"/>
        <end position="82"/>
    </location>
</feature>